<proteinExistence type="predicted"/>
<comment type="caution">
    <text evidence="1">The sequence shown here is derived from an EMBL/GenBank/DDBJ whole genome shotgun (WGS) entry which is preliminary data.</text>
</comment>
<protein>
    <submittedName>
        <fullName evidence="1">Uncharacterized protein</fullName>
    </submittedName>
</protein>
<organism evidence="1 2">
    <name type="scientific">Actinomadura fulvescens</name>
    <dbReference type="NCBI Taxonomy" id="46160"/>
    <lineage>
        <taxon>Bacteria</taxon>
        <taxon>Bacillati</taxon>
        <taxon>Actinomycetota</taxon>
        <taxon>Actinomycetes</taxon>
        <taxon>Streptosporangiales</taxon>
        <taxon>Thermomonosporaceae</taxon>
        <taxon>Actinomadura</taxon>
    </lineage>
</organism>
<keyword evidence="2" id="KW-1185">Reference proteome</keyword>
<name>A0ABP6CV81_9ACTN</name>
<reference evidence="2" key="1">
    <citation type="journal article" date="2019" name="Int. J. Syst. Evol. Microbiol.">
        <title>The Global Catalogue of Microorganisms (GCM) 10K type strain sequencing project: providing services to taxonomists for standard genome sequencing and annotation.</title>
        <authorList>
            <consortium name="The Broad Institute Genomics Platform"/>
            <consortium name="The Broad Institute Genome Sequencing Center for Infectious Disease"/>
            <person name="Wu L."/>
            <person name="Ma J."/>
        </authorList>
    </citation>
    <scope>NUCLEOTIDE SEQUENCE [LARGE SCALE GENOMIC DNA]</scope>
    <source>
        <strain evidence="2">JCM 6833</strain>
    </source>
</reference>
<accession>A0ABP6CV81</accession>
<evidence type="ECO:0000313" key="1">
    <source>
        <dbReference type="EMBL" id="GAA2624333.1"/>
    </source>
</evidence>
<evidence type="ECO:0000313" key="2">
    <source>
        <dbReference type="Proteomes" id="UP001501509"/>
    </source>
</evidence>
<dbReference type="Proteomes" id="UP001501509">
    <property type="component" value="Unassembled WGS sequence"/>
</dbReference>
<dbReference type="EMBL" id="BAAATD010000011">
    <property type="protein sequence ID" value="GAA2624333.1"/>
    <property type="molecule type" value="Genomic_DNA"/>
</dbReference>
<sequence length="688" mass="75109">MADNWLGPDTCGVKLAQFERLTQDMTKAGPQLAELADQLWQALNGAGVSTAPAQEIKRIAAWAQEAAADLRRRNTLAHDLDRRQLTFSVCRPDGNFITLPDRYTDQVAYGEGRRLAPFLERAAKGDRKALEALSRYDPNDITPALAKALVETLGAVNLLKLPAAFTINGNRNVLALLGRSLALATNPDRRAYVGDAFLTQLMEAGRTTFPPGSRPPYGYVGYQSLSTLLAAAGDTRFSPRFINFVGGGMTDYDRTVRKYLPLPDLHGRYTSEKTDFLIPLLNAATASGREGAQALLDYRPMGPHTLDAPASMRLSNLEYLLRDRRELWGQTDQGAALGKALQTAASGQDKDSERLAFTAGKHLSTDARKFYVVNNGQLKALDQSRMEYAFDLDVKGVIAPVQGIDDLAGLRPHMAAVLAAHITKMNDIYQSFRFGAQTGSTPMSDLDLDYLLLDVVRDADSFDSLLRAQIAHARVSIDTSIARRSRHLESVIVAQGWMFGHLMEAHAQALRGEETRLAADFQRIKTYVDMALGIGGQKALAGASQRFPVAGEAAGLLVNQVQAALSSQITKYLAGKPSGTIFAPKTNTEAIEKLLSQMIAASVATHGRYDPADLKGKPFATSGPTPRIRPLESLTTEELEEFLRWASTHSDVADLRDRFLGSMQNGMTETAGHYRDAEGRNVAPSFQR</sequence>
<gene>
    <name evidence="1" type="ORF">GCM10010411_71020</name>
</gene>